<name>A0A0J9XEU0_GEOCN</name>
<feature type="repeat" description="Solcar" evidence="9">
    <location>
        <begin position="44"/>
        <end position="126"/>
    </location>
</feature>
<dbReference type="InterPro" id="IPR023395">
    <property type="entry name" value="MCP_dom_sf"/>
</dbReference>
<feature type="repeat" description="Solcar" evidence="9">
    <location>
        <begin position="165"/>
        <end position="277"/>
    </location>
</feature>
<feature type="repeat" description="Solcar" evidence="9">
    <location>
        <begin position="288"/>
        <end position="379"/>
    </location>
</feature>
<comment type="subcellular location">
    <subcellularLocation>
        <location evidence="1">Mitochondrion membrane</location>
        <topology evidence="1">Multi-pass membrane protein</topology>
    </subcellularLocation>
</comment>
<comment type="caution">
    <text evidence="11">The sequence shown here is derived from an EMBL/GenBank/DDBJ whole genome shotgun (WGS) entry which is preliminary data.</text>
</comment>
<evidence type="ECO:0000256" key="2">
    <source>
        <dbReference type="ARBA" id="ARBA00006375"/>
    </source>
</evidence>
<dbReference type="Pfam" id="PF00153">
    <property type="entry name" value="Mito_carr"/>
    <property type="match status" value="3"/>
</dbReference>
<keyword evidence="4 9" id="KW-0812">Transmembrane</keyword>
<evidence type="ECO:0000256" key="5">
    <source>
        <dbReference type="ARBA" id="ARBA00022737"/>
    </source>
</evidence>
<dbReference type="EMBL" id="CCBN010000013">
    <property type="protein sequence ID" value="CDO56053.1"/>
    <property type="molecule type" value="Genomic_DNA"/>
</dbReference>
<evidence type="ECO:0000256" key="6">
    <source>
        <dbReference type="ARBA" id="ARBA00022989"/>
    </source>
</evidence>
<dbReference type="AlphaFoldDB" id="A0A0J9XEU0"/>
<evidence type="ECO:0000256" key="4">
    <source>
        <dbReference type="ARBA" id="ARBA00022692"/>
    </source>
</evidence>
<dbReference type="PANTHER" id="PTHR45624:SF9">
    <property type="entry name" value="CARRIER PROTEIN, PUTATIVE (AFU_ORTHOLOGUE AFUA_4G06390)-RELATED"/>
    <property type="match status" value="1"/>
</dbReference>
<evidence type="ECO:0000313" key="11">
    <source>
        <dbReference type="EMBL" id="CDO56053.1"/>
    </source>
</evidence>
<evidence type="ECO:0000256" key="10">
    <source>
        <dbReference type="RuleBase" id="RU000488"/>
    </source>
</evidence>
<dbReference type="SUPFAM" id="SSF103506">
    <property type="entry name" value="Mitochondrial carrier"/>
    <property type="match status" value="1"/>
</dbReference>
<evidence type="ECO:0000256" key="9">
    <source>
        <dbReference type="PROSITE-ProRule" id="PRU00282"/>
    </source>
</evidence>
<dbReference type="InterPro" id="IPR050567">
    <property type="entry name" value="Mitochondrial_Carrier"/>
</dbReference>
<keyword evidence="7" id="KW-0496">Mitochondrion</keyword>
<dbReference type="PROSITE" id="PS50920">
    <property type="entry name" value="SOLCAR"/>
    <property type="match status" value="3"/>
</dbReference>
<dbReference type="OrthoDB" id="2382881at2759"/>
<keyword evidence="5" id="KW-0677">Repeat</keyword>
<comment type="similarity">
    <text evidence="2 10">Belongs to the mitochondrial carrier (TC 2.A.29) family.</text>
</comment>
<keyword evidence="8 9" id="KW-0472">Membrane</keyword>
<reference evidence="11" key="1">
    <citation type="submission" date="2014-03" db="EMBL/GenBank/DDBJ databases">
        <authorList>
            <person name="Casaregola S."/>
        </authorList>
    </citation>
    <scope>NUCLEOTIDE SEQUENCE [LARGE SCALE GENOMIC DNA]</scope>
    <source>
        <strain evidence="11">CLIB 918</strain>
    </source>
</reference>
<evidence type="ECO:0000256" key="3">
    <source>
        <dbReference type="ARBA" id="ARBA00022448"/>
    </source>
</evidence>
<organism evidence="11 12">
    <name type="scientific">Geotrichum candidum</name>
    <name type="common">Oospora lactis</name>
    <name type="synonym">Dipodascus geotrichum</name>
    <dbReference type="NCBI Taxonomy" id="1173061"/>
    <lineage>
        <taxon>Eukaryota</taxon>
        <taxon>Fungi</taxon>
        <taxon>Dikarya</taxon>
        <taxon>Ascomycota</taxon>
        <taxon>Saccharomycotina</taxon>
        <taxon>Dipodascomycetes</taxon>
        <taxon>Dipodascales</taxon>
        <taxon>Dipodascaceae</taxon>
        <taxon>Geotrichum</taxon>
    </lineage>
</organism>
<dbReference type="InterPro" id="IPR018108">
    <property type="entry name" value="MCP_transmembrane"/>
</dbReference>
<evidence type="ECO:0000256" key="7">
    <source>
        <dbReference type="ARBA" id="ARBA00023128"/>
    </source>
</evidence>
<proteinExistence type="inferred from homology"/>
<dbReference type="PANTHER" id="PTHR45624">
    <property type="entry name" value="MITOCHONDRIAL BASIC AMINO ACIDS TRANSPORTER-RELATED"/>
    <property type="match status" value="1"/>
</dbReference>
<keyword evidence="12" id="KW-1185">Reference proteome</keyword>
<sequence length="381" mass="42272">MIPQPTPEKPTVPQGPKPFLPSTAVLNSKDGQPPYILFEYPTPLKPYRTSFNSILASLIAVSTGFPLDSVKTRLQTYKYNGNWHCIVDTYKNEGLLGFFRGLTAPLVSSSLMRSWSMSIFTYSKPHTHAFWSNFYDTVPLPSDAASVRVADQAKKSQHTMEYVIRGFPVSWSSGALAGITSSVLSCPFEITKLGSQIELVMKRRELLLKQVLDSSKGISPSIAPAPEVEPLGTYQIAKRLISHSGIKSLYAGYRYQFFRDAIGSGIYFGVYDSIKSGVSLYLFDTPQAHPISIAIAGGLSGGASWIFVYPLDTYKSQYQRDYMAYVLSEKPNATKPTYPGIKIKDLFKPKMYRGLGISLIRTSILGTTMFSCYEKLMEVTA</sequence>
<protein>
    <submittedName>
        <fullName evidence="11">Similar to Saccharomyces cerevisiae YOR130C ORT1 Ornithine transporter of the mitochondrial inner membrane</fullName>
    </submittedName>
</protein>
<dbReference type="GO" id="GO:0031966">
    <property type="term" value="C:mitochondrial membrane"/>
    <property type="evidence" value="ECO:0007669"/>
    <property type="project" value="UniProtKB-SubCell"/>
</dbReference>
<dbReference type="Proteomes" id="UP000242525">
    <property type="component" value="Unassembled WGS sequence"/>
</dbReference>
<gene>
    <name evidence="11" type="ORF">BN980_GECA13s02287g</name>
</gene>
<dbReference type="STRING" id="1173061.A0A0J9XEU0"/>
<evidence type="ECO:0000256" key="8">
    <source>
        <dbReference type="ARBA" id="ARBA00023136"/>
    </source>
</evidence>
<keyword evidence="6" id="KW-1133">Transmembrane helix</keyword>
<dbReference type="GO" id="GO:0022857">
    <property type="term" value="F:transmembrane transporter activity"/>
    <property type="evidence" value="ECO:0007669"/>
    <property type="project" value="TreeGrafter"/>
</dbReference>
<evidence type="ECO:0000256" key="1">
    <source>
        <dbReference type="ARBA" id="ARBA00004225"/>
    </source>
</evidence>
<keyword evidence="3 10" id="KW-0813">Transport</keyword>
<dbReference type="Gene3D" id="1.50.40.10">
    <property type="entry name" value="Mitochondrial carrier domain"/>
    <property type="match status" value="1"/>
</dbReference>
<evidence type="ECO:0000313" key="12">
    <source>
        <dbReference type="Proteomes" id="UP000242525"/>
    </source>
</evidence>
<accession>A0A0J9XEU0</accession>